<comment type="caution">
    <text evidence="5">The sequence shown here is derived from an EMBL/GenBank/DDBJ whole genome shotgun (WGS) entry which is preliminary data.</text>
</comment>
<evidence type="ECO:0000313" key="6">
    <source>
        <dbReference type="Proteomes" id="UP000622797"/>
    </source>
</evidence>
<feature type="compositionally biased region" description="Basic and acidic residues" evidence="3">
    <location>
        <begin position="70"/>
        <end position="88"/>
    </location>
</feature>
<feature type="region of interest" description="Disordered" evidence="3">
    <location>
        <begin position="66"/>
        <end position="91"/>
    </location>
</feature>
<dbReference type="Proteomes" id="UP000622797">
    <property type="component" value="Unassembled WGS sequence"/>
</dbReference>
<dbReference type="GO" id="GO:0000981">
    <property type="term" value="F:DNA-binding transcription factor activity, RNA polymerase II-specific"/>
    <property type="evidence" value="ECO:0007669"/>
    <property type="project" value="InterPro"/>
</dbReference>
<dbReference type="PANTHER" id="PTHR37534">
    <property type="entry name" value="TRANSCRIPTIONAL ACTIVATOR PROTEIN UGA3"/>
    <property type="match status" value="1"/>
</dbReference>
<dbReference type="GO" id="GO:0008270">
    <property type="term" value="F:zinc ion binding"/>
    <property type="evidence" value="ECO:0007669"/>
    <property type="project" value="InterPro"/>
</dbReference>
<evidence type="ECO:0000313" key="5">
    <source>
        <dbReference type="EMBL" id="KAF4972999.1"/>
    </source>
</evidence>
<keyword evidence="2" id="KW-0539">Nucleus</keyword>
<dbReference type="GO" id="GO:0005634">
    <property type="term" value="C:nucleus"/>
    <property type="evidence" value="ECO:0007669"/>
    <property type="project" value="UniProtKB-SubCell"/>
</dbReference>
<dbReference type="CDD" id="cd00067">
    <property type="entry name" value="GAL4"/>
    <property type="match status" value="1"/>
</dbReference>
<feature type="domain" description="Zn(2)-C6 fungal-type" evidence="4">
    <location>
        <begin position="28"/>
        <end position="58"/>
    </location>
</feature>
<protein>
    <recommendedName>
        <fullName evidence="4">Zn(2)-C6 fungal-type domain-containing protein</fullName>
    </recommendedName>
</protein>
<gene>
    <name evidence="5" type="ORF">FSARC_576</name>
</gene>
<dbReference type="Pfam" id="PF11951">
    <property type="entry name" value="Fungal_trans_2"/>
    <property type="match status" value="1"/>
</dbReference>
<dbReference type="OrthoDB" id="5294180at2759"/>
<dbReference type="SMART" id="SM00066">
    <property type="entry name" value="GAL4"/>
    <property type="match status" value="1"/>
</dbReference>
<organism evidence="5 6">
    <name type="scientific">Fusarium sarcochroum</name>
    <dbReference type="NCBI Taxonomy" id="1208366"/>
    <lineage>
        <taxon>Eukaryota</taxon>
        <taxon>Fungi</taxon>
        <taxon>Dikarya</taxon>
        <taxon>Ascomycota</taxon>
        <taxon>Pezizomycotina</taxon>
        <taxon>Sordariomycetes</taxon>
        <taxon>Hypocreomycetidae</taxon>
        <taxon>Hypocreales</taxon>
        <taxon>Nectriaceae</taxon>
        <taxon>Fusarium</taxon>
        <taxon>Fusarium lateritium species complex</taxon>
    </lineage>
</organism>
<evidence type="ECO:0000256" key="2">
    <source>
        <dbReference type="ARBA" id="ARBA00023242"/>
    </source>
</evidence>
<reference evidence="5" key="1">
    <citation type="journal article" date="2020" name="BMC Genomics">
        <title>Correction to: Identification and distribution of gene clusters required for synthesis of sphingolipid metabolism inhibitors in diverse species of the filamentous fungus Fusarium.</title>
        <authorList>
            <person name="Kim H.S."/>
            <person name="Lohmar J.M."/>
            <person name="Busman M."/>
            <person name="Brown D.W."/>
            <person name="Naumann T.A."/>
            <person name="Divon H.H."/>
            <person name="Lysoe E."/>
            <person name="Uhlig S."/>
            <person name="Proctor R.H."/>
        </authorList>
    </citation>
    <scope>NUCLEOTIDE SEQUENCE</scope>
    <source>
        <strain evidence="5">NRRL 20472</strain>
    </source>
</reference>
<evidence type="ECO:0000256" key="1">
    <source>
        <dbReference type="ARBA" id="ARBA00004123"/>
    </source>
</evidence>
<comment type="subcellular location">
    <subcellularLocation>
        <location evidence="1">Nucleus</location>
    </subcellularLocation>
</comment>
<dbReference type="PROSITE" id="PS50048">
    <property type="entry name" value="ZN2_CY6_FUNGAL_2"/>
    <property type="match status" value="1"/>
</dbReference>
<dbReference type="PROSITE" id="PS00463">
    <property type="entry name" value="ZN2_CY6_FUNGAL_1"/>
    <property type="match status" value="1"/>
</dbReference>
<feature type="region of interest" description="Disordered" evidence="3">
    <location>
        <begin position="1"/>
        <end position="25"/>
    </location>
</feature>
<dbReference type="InterPro" id="IPR021858">
    <property type="entry name" value="Fun_TF"/>
</dbReference>
<evidence type="ECO:0000256" key="3">
    <source>
        <dbReference type="SAM" id="MobiDB-lite"/>
    </source>
</evidence>
<dbReference type="AlphaFoldDB" id="A0A8H4UBF4"/>
<evidence type="ECO:0000259" key="4">
    <source>
        <dbReference type="PROSITE" id="PS50048"/>
    </source>
</evidence>
<dbReference type="Gene3D" id="4.10.240.10">
    <property type="entry name" value="Zn(2)-C6 fungal-type DNA-binding domain"/>
    <property type="match status" value="1"/>
</dbReference>
<dbReference type="InterPro" id="IPR036864">
    <property type="entry name" value="Zn2-C6_fun-type_DNA-bd_sf"/>
</dbReference>
<dbReference type="EMBL" id="JABEXW010000032">
    <property type="protein sequence ID" value="KAF4972999.1"/>
    <property type="molecule type" value="Genomic_DNA"/>
</dbReference>
<sequence length="626" mass="70806">MAKRQRSENTTARKTTTRRARTASSKTGCVTCRVRRKKCDEVHPVCEACQKHRFECGYESLTRVAKSGKRREDAARPETLAHRSDRKTPTKASNLHLVFPPHRSASQDEGVLEQNALGGALPTLPEAVAGQYQQYEFCARVGEPIRTDYDATPYLLQSSGYGMPSLLDTLFDSKEASTCSEWPIPCLVEQIPRHSPINHSHINSLGDLLGSMQPHISLDESERYLWNHFSVSIQPSLFPVLRYDCGHRIAFNTTLLATHSNRAYLHSCLSAAAQHLKSWRVSTPIENLESEILRHRHATNEAIRKALGEYEDHRELLESILSIVFLQNVAATPKDDPPAVSWHQHFHTTIDLAHTSYFSFVRLDPIQSYARIPLHIAMFAWIDILGATMKCRPPVLADDYRERYNAKFNPSLGLRELMGCEDRVMYLISEIACLEYFKNSGIHDSALCESICYLEERLDNIEGEYPPTRMPFDPTCRILPAQLYVNITMAFLITARIYLRSLAPRFHPRQTQVMVLVDRLTTVLQHIPSGHDGFDRSIGWVYLVGGSVSVSGSTIRNLFNGRLLGLGSWAACGTMACLNTLLHDVWARNDELTPPSISNFAGPKPTQQYVSWRDVVTWNGWDVLFI</sequence>
<reference evidence="5" key="2">
    <citation type="submission" date="2020-05" db="EMBL/GenBank/DDBJ databases">
        <authorList>
            <person name="Kim H.-S."/>
            <person name="Proctor R.H."/>
            <person name="Brown D.W."/>
        </authorList>
    </citation>
    <scope>NUCLEOTIDE SEQUENCE</scope>
    <source>
        <strain evidence="5">NRRL 20472</strain>
    </source>
</reference>
<dbReference type="SUPFAM" id="SSF57701">
    <property type="entry name" value="Zn2/Cys6 DNA-binding domain"/>
    <property type="match status" value="1"/>
</dbReference>
<proteinExistence type="predicted"/>
<dbReference type="Pfam" id="PF00172">
    <property type="entry name" value="Zn_clus"/>
    <property type="match status" value="1"/>
</dbReference>
<name>A0A8H4UBF4_9HYPO</name>
<keyword evidence="6" id="KW-1185">Reference proteome</keyword>
<accession>A0A8H4UBF4</accession>
<dbReference type="InterPro" id="IPR001138">
    <property type="entry name" value="Zn2Cys6_DnaBD"/>
</dbReference>
<dbReference type="PANTHER" id="PTHR37534:SF12">
    <property type="entry name" value="ZN(2)-C6 FUNGAL-TYPE DOMAIN-CONTAINING PROTEIN"/>
    <property type="match status" value="1"/>
</dbReference>